<dbReference type="SUPFAM" id="SSF51735">
    <property type="entry name" value="NAD(P)-binding Rossmann-fold domains"/>
    <property type="match status" value="1"/>
</dbReference>
<dbReference type="InterPro" id="IPR001509">
    <property type="entry name" value="Epimerase_deHydtase"/>
</dbReference>
<evidence type="ECO:0000313" key="2">
    <source>
        <dbReference type="EMBL" id="MFK2930006.1"/>
    </source>
</evidence>
<dbReference type="EMBL" id="JADIKL010000002">
    <property type="protein sequence ID" value="MFK2930006.1"/>
    <property type="molecule type" value="Genomic_DNA"/>
</dbReference>
<dbReference type="InterPro" id="IPR036291">
    <property type="entry name" value="NAD(P)-bd_dom_sf"/>
</dbReference>
<dbReference type="PANTHER" id="PTHR43245">
    <property type="entry name" value="BIFUNCTIONAL POLYMYXIN RESISTANCE PROTEIN ARNA"/>
    <property type="match status" value="1"/>
</dbReference>
<organism evidence="2 3">
    <name type="scientific">Dyella agri</name>
    <dbReference type="NCBI Taxonomy" id="1926869"/>
    <lineage>
        <taxon>Bacteria</taxon>
        <taxon>Pseudomonadati</taxon>
        <taxon>Pseudomonadota</taxon>
        <taxon>Gammaproteobacteria</taxon>
        <taxon>Lysobacterales</taxon>
        <taxon>Rhodanobacteraceae</taxon>
        <taxon>Dyella</taxon>
    </lineage>
</organism>
<comment type="caution">
    <text evidence="2">The sequence shown here is derived from an EMBL/GenBank/DDBJ whole genome shotgun (WGS) entry which is preliminary data.</text>
</comment>
<protein>
    <submittedName>
        <fullName evidence="2">NAD-dependent epimerase/dehydratase family protein</fullName>
    </submittedName>
</protein>
<name>A0ABW8KD93_9GAMM</name>
<reference evidence="2 3" key="1">
    <citation type="submission" date="2020-10" db="EMBL/GenBank/DDBJ databases">
        <title>Phylogeny of dyella-like bacteria.</title>
        <authorList>
            <person name="Fu J."/>
        </authorList>
    </citation>
    <scope>NUCLEOTIDE SEQUENCE [LARGE SCALE GENOMIC DNA]</scope>
    <source>
        <strain evidence="2 3">DKC-1</strain>
    </source>
</reference>
<dbReference type="PANTHER" id="PTHR43245:SF51">
    <property type="entry name" value="SHORT CHAIN DEHYDROGENASE_REDUCTASE FAMILY 42E, MEMBER 2"/>
    <property type="match status" value="1"/>
</dbReference>
<sequence length="283" mass="30101">MTVLVFGGSSQIGHFLLPRLLSGGAVVTALSRHPRASQPGLRWLQGSLPDALPAELPHPAAIISFGPLGPLAAWLARVNFGSEPPRVIATSSMSAETKRDSGVPAERVLAQQLRNGEQALAAACARHGAPWTVLRPTLIYGAGLDKSLSPIARRAWRTRVFPLPAGRGLRQPVHADDIALAVLAALDCPASAGRILSIGGGERLSAREMFARVRSTLPHANLPLPLPSWLLHAGQRLAPAKLRGPLARLDADLVADNSELERLLGVTPRAFRPEAGMWFPAKQ</sequence>
<dbReference type="InterPro" id="IPR050177">
    <property type="entry name" value="Lipid_A_modif_metabolic_enz"/>
</dbReference>
<keyword evidence="3" id="KW-1185">Reference proteome</keyword>
<dbReference type="Proteomes" id="UP001620397">
    <property type="component" value="Unassembled WGS sequence"/>
</dbReference>
<feature type="domain" description="NAD-dependent epimerase/dehydratase" evidence="1">
    <location>
        <begin position="116"/>
        <end position="199"/>
    </location>
</feature>
<gene>
    <name evidence="2" type="ORF">ISP14_04295</name>
</gene>
<dbReference type="Gene3D" id="3.40.50.720">
    <property type="entry name" value="NAD(P)-binding Rossmann-like Domain"/>
    <property type="match status" value="1"/>
</dbReference>
<proteinExistence type="predicted"/>
<evidence type="ECO:0000259" key="1">
    <source>
        <dbReference type="Pfam" id="PF01370"/>
    </source>
</evidence>
<evidence type="ECO:0000313" key="3">
    <source>
        <dbReference type="Proteomes" id="UP001620397"/>
    </source>
</evidence>
<dbReference type="RefSeq" id="WP_404536514.1">
    <property type="nucleotide sequence ID" value="NZ_JADIKL010000002.1"/>
</dbReference>
<dbReference type="Pfam" id="PF01370">
    <property type="entry name" value="Epimerase"/>
    <property type="match status" value="1"/>
</dbReference>
<accession>A0ABW8KD93</accession>